<evidence type="ECO:0000313" key="2">
    <source>
        <dbReference type="Proteomes" id="UP001500839"/>
    </source>
</evidence>
<gene>
    <name evidence="1" type="ORF">GCM10023353_04950</name>
</gene>
<accession>A0ABP9C6A6</accession>
<proteinExistence type="predicted"/>
<dbReference type="Gene3D" id="3.40.50.1000">
    <property type="entry name" value="HAD superfamily/HAD-like"/>
    <property type="match status" value="1"/>
</dbReference>
<dbReference type="GO" id="GO:0016787">
    <property type="term" value="F:hydrolase activity"/>
    <property type="evidence" value="ECO:0007669"/>
    <property type="project" value="UniProtKB-KW"/>
</dbReference>
<evidence type="ECO:0000313" key="1">
    <source>
        <dbReference type="EMBL" id="GAA4805218.1"/>
    </source>
</evidence>
<dbReference type="EMBL" id="BAABKQ010000001">
    <property type="protein sequence ID" value="GAA4805218.1"/>
    <property type="molecule type" value="Genomic_DNA"/>
</dbReference>
<dbReference type="InterPro" id="IPR023214">
    <property type="entry name" value="HAD_sf"/>
</dbReference>
<keyword evidence="1" id="KW-0378">Hydrolase</keyword>
<reference evidence="2" key="1">
    <citation type="journal article" date="2019" name="Int. J. Syst. Evol. Microbiol.">
        <title>The Global Catalogue of Microorganisms (GCM) 10K type strain sequencing project: providing services to taxonomists for standard genome sequencing and annotation.</title>
        <authorList>
            <consortium name="The Broad Institute Genomics Platform"/>
            <consortium name="The Broad Institute Genome Sequencing Center for Infectious Disease"/>
            <person name="Wu L."/>
            <person name="Ma J."/>
        </authorList>
    </citation>
    <scope>NUCLEOTIDE SEQUENCE [LARGE SCALE GENOMIC DNA]</scope>
    <source>
        <strain evidence="2">JCM 18542</strain>
    </source>
</reference>
<dbReference type="RefSeq" id="WP_307810643.1">
    <property type="nucleotide sequence ID" value="NZ_JAENKO010000003.1"/>
</dbReference>
<dbReference type="Proteomes" id="UP001500839">
    <property type="component" value="Unassembled WGS sequence"/>
</dbReference>
<dbReference type="InterPro" id="IPR036412">
    <property type="entry name" value="HAD-like_sf"/>
</dbReference>
<protein>
    <submittedName>
        <fullName evidence="1">Cof-type HAD-IIB family hydrolase</fullName>
    </submittedName>
</protein>
<keyword evidence="2" id="KW-1185">Reference proteome</keyword>
<dbReference type="Pfam" id="PF08282">
    <property type="entry name" value="Hydrolase_3"/>
    <property type="match status" value="1"/>
</dbReference>
<dbReference type="NCBIfam" id="TIGR01484">
    <property type="entry name" value="HAD-SF-IIB"/>
    <property type="match status" value="1"/>
</dbReference>
<dbReference type="PANTHER" id="PTHR10000:SF8">
    <property type="entry name" value="HAD SUPERFAMILY HYDROLASE-LIKE, TYPE 3"/>
    <property type="match status" value="1"/>
</dbReference>
<dbReference type="Gene3D" id="3.30.1240.10">
    <property type="match status" value="1"/>
</dbReference>
<organism evidence="1 2">
    <name type="scientific">Tomitella cavernea</name>
    <dbReference type="NCBI Taxonomy" id="1387982"/>
    <lineage>
        <taxon>Bacteria</taxon>
        <taxon>Bacillati</taxon>
        <taxon>Actinomycetota</taxon>
        <taxon>Actinomycetes</taxon>
        <taxon>Mycobacteriales</taxon>
        <taxon>Tomitella</taxon>
    </lineage>
</organism>
<dbReference type="InterPro" id="IPR006379">
    <property type="entry name" value="HAD-SF_hydro_IIB"/>
</dbReference>
<sequence>MKRPLLIASDVDGTLVDDAMRVSARNRAAVAGAVEDGVHFVLCTGRPPRWIRQIADQLEHPPLAVCANGAMVFDSATDRVLAAHVLEPATLEWVAEAVAGALPIAALAAERIEPGARSALHMEFVTTPRYEHAWEHPRGVEVADAEIAAAPAVKLLVRAPGTPSAVMRDALEPVLGRRVDLTFSTDDGLIEIAAPGVTKAMGLADITGGMDVAASDVIAFGDMPNDVSMLSWARHGVAMQNAHPELLAVADEVTGSNNDSGVALVLERWWG</sequence>
<comment type="caution">
    <text evidence="1">The sequence shown here is derived from an EMBL/GenBank/DDBJ whole genome shotgun (WGS) entry which is preliminary data.</text>
</comment>
<dbReference type="PANTHER" id="PTHR10000">
    <property type="entry name" value="PHOSPHOSERINE PHOSPHATASE"/>
    <property type="match status" value="1"/>
</dbReference>
<dbReference type="SUPFAM" id="SSF56784">
    <property type="entry name" value="HAD-like"/>
    <property type="match status" value="1"/>
</dbReference>
<name>A0ABP9C6A6_9ACTN</name>
<dbReference type="CDD" id="cd07516">
    <property type="entry name" value="HAD_Pase"/>
    <property type="match status" value="1"/>
</dbReference>